<proteinExistence type="predicted"/>
<dbReference type="PROSITE" id="PS50943">
    <property type="entry name" value="HTH_CROC1"/>
    <property type="match status" value="1"/>
</dbReference>
<dbReference type="InterPro" id="IPR050400">
    <property type="entry name" value="Bact_Cytoskel_RodZ"/>
</dbReference>
<evidence type="ECO:0000256" key="1">
    <source>
        <dbReference type="SAM" id="Phobius"/>
    </source>
</evidence>
<organism evidence="3">
    <name type="scientific">hydrothermal vent metagenome</name>
    <dbReference type="NCBI Taxonomy" id="652676"/>
    <lineage>
        <taxon>unclassified sequences</taxon>
        <taxon>metagenomes</taxon>
        <taxon>ecological metagenomes</taxon>
    </lineage>
</organism>
<feature type="domain" description="HTH cro/C1-type" evidence="2">
    <location>
        <begin position="28"/>
        <end position="57"/>
    </location>
</feature>
<reference evidence="3" key="1">
    <citation type="submission" date="2018-06" db="EMBL/GenBank/DDBJ databases">
        <authorList>
            <person name="Zhirakovskaya E."/>
        </authorList>
    </citation>
    <scope>NUCLEOTIDE SEQUENCE</scope>
</reference>
<keyword evidence="1" id="KW-0472">Membrane</keyword>
<dbReference type="InterPro" id="IPR001387">
    <property type="entry name" value="Cro/C1-type_HTH"/>
</dbReference>
<evidence type="ECO:0000259" key="2">
    <source>
        <dbReference type="PROSITE" id="PS50943"/>
    </source>
</evidence>
<dbReference type="Pfam" id="PF13413">
    <property type="entry name" value="HTH_25"/>
    <property type="match status" value="1"/>
</dbReference>
<protein>
    <recommendedName>
        <fullName evidence="2">HTH cro/C1-type domain-containing protein</fullName>
    </recommendedName>
</protein>
<name>A0A3B0ZZP6_9ZZZZ</name>
<dbReference type="PANTHER" id="PTHR34475:SF1">
    <property type="entry name" value="CYTOSKELETON PROTEIN RODZ"/>
    <property type="match status" value="1"/>
</dbReference>
<dbReference type="GO" id="GO:0003677">
    <property type="term" value="F:DNA binding"/>
    <property type="evidence" value="ECO:0007669"/>
    <property type="project" value="InterPro"/>
</dbReference>
<evidence type="ECO:0000313" key="3">
    <source>
        <dbReference type="EMBL" id="VAW93353.1"/>
    </source>
</evidence>
<feature type="transmembrane region" description="Helical" evidence="1">
    <location>
        <begin position="121"/>
        <end position="141"/>
    </location>
</feature>
<accession>A0A3B0ZZP6</accession>
<dbReference type="AlphaFoldDB" id="A0A3B0ZZP6"/>
<dbReference type="EMBL" id="UOFT01000033">
    <property type="protein sequence ID" value="VAW93353.1"/>
    <property type="molecule type" value="Genomic_DNA"/>
</dbReference>
<dbReference type="PANTHER" id="PTHR34475">
    <property type="match status" value="1"/>
</dbReference>
<dbReference type="InterPro" id="IPR010982">
    <property type="entry name" value="Lambda_DNA-bd_dom_sf"/>
</dbReference>
<keyword evidence="1" id="KW-1133">Transmembrane helix</keyword>
<keyword evidence="1" id="KW-0812">Transmembrane</keyword>
<gene>
    <name evidence="3" type="ORF">MNBD_GAMMA23-2030</name>
</gene>
<dbReference type="CDD" id="cd00093">
    <property type="entry name" value="HTH_XRE"/>
    <property type="match status" value="1"/>
</dbReference>
<sequence length="143" mass="16452">MINNKLSESESEQTENVGVSVFLVGGTLKSQRKKLSMTQDEVASKLNLDVSYIAAIEADDFSKISSMSYVNGYIRSYARLLKIPEQQILEMCQQKTDKESNLVPNYMDQRQPLTDSSRQNINWFMLFIILIGLLTASWWFIRQ</sequence>
<dbReference type="Gene3D" id="1.10.260.40">
    <property type="entry name" value="lambda repressor-like DNA-binding domains"/>
    <property type="match status" value="1"/>
</dbReference>
<dbReference type="SUPFAM" id="SSF47413">
    <property type="entry name" value="lambda repressor-like DNA-binding domains"/>
    <property type="match status" value="1"/>
</dbReference>